<feature type="chain" id="PRO_5018743463" evidence="1">
    <location>
        <begin position="19"/>
        <end position="61"/>
    </location>
</feature>
<evidence type="ECO:0000256" key="1">
    <source>
        <dbReference type="SAM" id="SignalP"/>
    </source>
</evidence>
<sequence>MKKIILIIFLFNAIQANAQNIVEWHDKYQMQLSDFQSSATQIGNIKSIVFITLPVLILRFK</sequence>
<dbReference type="EMBL" id="RYDJ01000005">
    <property type="protein sequence ID" value="RTZ05554.1"/>
    <property type="molecule type" value="Genomic_DNA"/>
</dbReference>
<dbReference type="AlphaFoldDB" id="A0A3S0MJ00"/>
<dbReference type="RefSeq" id="WP_126555233.1">
    <property type="nucleotide sequence ID" value="NZ_RYDJ01000005.1"/>
</dbReference>
<name>A0A3S0MJ00_9FLAO</name>
<dbReference type="Proteomes" id="UP000280825">
    <property type="component" value="Unassembled WGS sequence"/>
</dbReference>
<feature type="signal peptide" evidence="1">
    <location>
        <begin position="1"/>
        <end position="18"/>
    </location>
</feature>
<protein>
    <submittedName>
        <fullName evidence="2">Uncharacterized protein</fullName>
    </submittedName>
</protein>
<evidence type="ECO:0000313" key="3">
    <source>
        <dbReference type="Proteomes" id="UP000280825"/>
    </source>
</evidence>
<keyword evidence="1" id="KW-0732">Signal</keyword>
<proteinExistence type="predicted"/>
<comment type="caution">
    <text evidence="2">The sequence shown here is derived from an EMBL/GenBank/DDBJ whole genome shotgun (WGS) entry which is preliminary data.</text>
</comment>
<gene>
    <name evidence="2" type="ORF">EKL98_06415</name>
</gene>
<keyword evidence="3" id="KW-1185">Reference proteome</keyword>
<accession>A0A3S0MJ00</accession>
<organism evidence="2 3">
    <name type="scientific">Flavobacterium bomense</name>
    <dbReference type="NCBI Taxonomy" id="2497483"/>
    <lineage>
        <taxon>Bacteria</taxon>
        <taxon>Pseudomonadati</taxon>
        <taxon>Bacteroidota</taxon>
        <taxon>Flavobacteriia</taxon>
        <taxon>Flavobacteriales</taxon>
        <taxon>Flavobacteriaceae</taxon>
        <taxon>Flavobacterium</taxon>
    </lineage>
</organism>
<reference evidence="2 3" key="1">
    <citation type="submission" date="2018-12" db="EMBL/GenBank/DDBJ databases">
        <title>Flavobacterium sp. nov., isolated from glacier ice.</title>
        <authorList>
            <person name="Liu Q."/>
            <person name="Xin Y.-H."/>
        </authorList>
    </citation>
    <scope>NUCLEOTIDE SEQUENCE [LARGE SCALE GENOMIC DNA]</scope>
    <source>
        <strain evidence="2 3">RB1N8</strain>
    </source>
</reference>
<evidence type="ECO:0000313" key="2">
    <source>
        <dbReference type="EMBL" id="RTZ05554.1"/>
    </source>
</evidence>